<dbReference type="AlphaFoldDB" id="A0A966DR37"/>
<evidence type="ECO:0000313" key="4">
    <source>
        <dbReference type="Proteomes" id="UP000638732"/>
    </source>
</evidence>
<reference evidence="3" key="1">
    <citation type="submission" date="2020-01" db="EMBL/GenBank/DDBJ databases">
        <authorList>
            <person name="Seo Y.L."/>
        </authorList>
    </citation>
    <scope>NUCLEOTIDE SEQUENCE</scope>
    <source>
        <strain evidence="3">R11</strain>
    </source>
</reference>
<name>A0A966DR37_9SPHI</name>
<organism evidence="3 4">
    <name type="scientific">Mucilaginibacter agri</name>
    <dbReference type="NCBI Taxonomy" id="2695265"/>
    <lineage>
        <taxon>Bacteria</taxon>
        <taxon>Pseudomonadati</taxon>
        <taxon>Bacteroidota</taxon>
        <taxon>Sphingobacteriia</taxon>
        <taxon>Sphingobacteriales</taxon>
        <taxon>Sphingobacteriaceae</taxon>
        <taxon>Mucilaginibacter</taxon>
    </lineage>
</organism>
<evidence type="ECO:0000313" key="3">
    <source>
        <dbReference type="EMBL" id="NCD68080.1"/>
    </source>
</evidence>
<sequence length="112" mass="12617">MCFLKRKTSKNNEATDRMAGVIAGSILKWQRRTSARLNESVNRQSKNTQLRWFWLCCGLALFALVCSVILTSRSTTLPRIHDPALPTHIGQSSAGPPKPQDRQKTDSLNHQK</sequence>
<reference evidence="3" key="2">
    <citation type="submission" date="2020-10" db="EMBL/GenBank/DDBJ databases">
        <title>Mucilaginibacter sp. nov., isolated from soil.</title>
        <authorList>
            <person name="Jeon C.O."/>
        </authorList>
    </citation>
    <scope>NUCLEOTIDE SEQUENCE</scope>
    <source>
        <strain evidence="3">R11</strain>
    </source>
</reference>
<feature type="transmembrane region" description="Helical" evidence="2">
    <location>
        <begin position="52"/>
        <end position="70"/>
    </location>
</feature>
<accession>A0A966DR37</accession>
<feature type="region of interest" description="Disordered" evidence="1">
    <location>
        <begin position="78"/>
        <end position="112"/>
    </location>
</feature>
<dbReference type="EMBL" id="WWEO01000034">
    <property type="protein sequence ID" value="NCD68080.1"/>
    <property type="molecule type" value="Genomic_DNA"/>
</dbReference>
<dbReference type="Proteomes" id="UP000638732">
    <property type="component" value="Unassembled WGS sequence"/>
</dbReference>
<comment type="caution">
    <text evidence="3">The sequence shown here is derived from an EMBL/GenBank/DDBJ whole genome shotgun (WGS) entry which is preliminary data.</text>
</comment>
<keyword evidence="2" id="KW-0472">Membrane</keyword>
<evidence type="ECO:0000256" key="2">
    <source>
        <dbReference type="SAM" id="Phobius"/>
    </source>
</evidence>
<keyword evidence="2" id="KW-0812">Transmembrane</keyword>
<dbReference type="RefSeq" id="WP_166584107.1">
    <property type="nucleotide sequence ID" value="NZ_WWEO01000034.1"/>
</dbReference>
<protein>
    <submittedName>
        <fullName evidence="3">Uncharacterized protein</fullName>
    </submittedName>
</protein>
<evidence type="ECO:0000256" key="1">
    <source>
        <dbReference type="SAM" id="MobiDB-lite"/>
    </source>
</evidence>
<feature type="compositionally biased region" description="Basic and acidic residues" evidence="1">
    <location>
        <begin position="99"/>
        <end position="112"/>
    </location>
</feature>
<proteinExistence type="predicted"/>
<keyword evidence="2" id="KW-1133">Transmembrane helix</keyword>
<gene>
    <name evidence="3" type="ORF">GSY63_01780</name>
</gene>
<keyword evidence="4" id="KW-1185">Reference proteome</keyword>